<dbReference type="Proteomes" id="UP000091857">
    <property type="component" value="Chromosome 6"/>
</dbReference>
<dbReference type="InterPro" id="IPR020904">
    <property type="entry name" value="Sc_DH/Rdtase_CS"/>
</dbReference>
<dbReference type="InterPro" id="IPR002347">
    <property type="entry name" value="SDR_fam"/>
</dbReference>
<name>A0A2C9VRP2_MANES</name>
<dbReference type="GO" id="GO:0016491">
    <property type="term" value="F:oxidoreductase activity"/>
    <property type="evidence" value="ECO:0000318"/>
    <property type="project" value="GO_Central"/>
</dbReference>
<dbReference type="PANTHER" id="PTHR43391">
    <property type="entry name" value="RETINOL DEHYDROGENASE-RELATED"/>
    <property type="match status" value="1"/>
</dbReference>
<evidence type="ECO:0000256" key="2">
    <source>
        <dbReference type="ARBA" id="ARBA00006484"/>
    </source>
</evidence>
<proteinExistence type="inferred from homology"/>
<evidence type="ECO:0000313" key="8">
    <source>
        <dbReference type="EMBL" id="OAY47982.1"/>
    </source>
</evidence>
<dbReference type="PRINTS" id="PR00081">
    <property type="entry name" value="GDHRDH"/>
</dbReference>
<evidence type="ECO:0000256" key="7">
    <source>
        <dbReference type="SAM" id="Phobius"/>
    </source>
</evidence>
<keyword evidence="7" id="KW-0812">Transmembrane</keyword>
<dbReference type="STRING" id="3983.A0A2C9VRP2"/>
<feature type="transmembrane region" description="Helical" evidence="7">
    <location>
        <begin position="12"/>
        <end position="34"/>
    </location>
</feature>
<evidence type="ECO:0000256" key="6">
    <source>
        <dbReference type="RuleBase" id="RU000363"/>
    </source>
</evidence>
<evidence type="ECO:0000256" key="5">
    <source>
        <dbReference type="ARBA" id="ARBA00023002"/>
    </source>
</evidence>
<keyword evidence="3" id="KW-0521">NADP</keyword>
<dbReference type="GO" id="GO:0005829">
    <property type="term" value="C:cytosol"/>
    <property type="evidence" value="ECO:0000318"/>
    <property type="project" value="GO_Central"/>
</dbReference>
<keyword evidence="5" id="KW-0560">Oxidoreductase</keyword>
<evidence type="ECO:0000313" key="9">
    <source>
        <dbReference type="Proteomes" id="UP000091857"/>
    </source>
</evidence>
<keyword evidence="4" id="KW-0735">Signal-anchor</keyword>
<evidence type="ECO:0000256" key="4">
    <source>
        <dbReference type="ARBA" id="ARBA00022968"/>
    </source>
</evidence>
<dbReference type="AlphaFoldDB" id="A0A2C9VRP2"/>
<dbReference type="PANTHER" id="PTHR43391:SF69">
    <property type="entry name" value="11-BETA-HYDROXYSTEROID DEHYDROGENASE-LIKE 6"/>
    <property type="match status" value="1"/>
</dbReference>
<keyword evidence="7" id="KW-0472">Membrane</keyword>
<dbReference type="PROSITE" id="PS00061">
    <property type="entry name" value="ADH_SHORT"/>
    <property type="match status" value="1"/>
</dbReference>
<reference evidence="9" key="1">
    <citation type="journal article" date="2016" name="Nat. Biotechnol.">
        <title>Sequencing wild and cultivated cassava and related species reveals extensive interspecific hybridization and genetic diversity.</title>
        <authorList>
            <person name="Bredeson J.V."/>
            <person name="Lyons J.B."/>
            <person name="Prochnik S.E."/>
            <person name="Wu G.A."/>
            <person name="Ha C.M."/>
            <person name="Edsinger-Gonzales E."/>
            <person name="Grimwood J."/>
            <person name="Schmutz J."/>
            <person name="Rabbi I.Y."/>
            <person name="Egesi C."/>
            <person name="Nauluvula P."/>
            <person name="Lebot V."/>
            <person name="Ndunguru J."/>
            <person name="Mkamilo G."/>
            <person name="Bart R.S."/>
            <person name="Setter T.L."/>
            <person name="Gleadow R.M."/>
            <person name="Kulakow P."/>
            <person name="Ferguson M.E."/>
            <person name="Rounsley S."/>
            <person name="Rokhsar D.S."/>
        </authorList>
    </citation>
    <scope>NUCLEOTIDE SEQUENCE [LARGE SCALE GENOMIC DNA]</scope>
    <source>
        <strain evidence="9">cv. AM560-2</strain>
    </source>
</reference>
<sequence>MDLVHKLLNILLPPISTILLLCFSPIYLIFKFLYYIKRHLSSENVAGKVVLITGAASGIGEQISYEYAKRGACLALVDIREDRLGAVVGKAKNVGSPDVVAIVADVSKVEDSERFVNAAVDHFGRLDHLVNIAGVAEPVQLKDMMKNNSSQPHPMMDINFWGTIYSTHFALPHLTKSKGKVIVMASILGLYPAPKAGFYGASKAALINFFESLRSEIGGDVGITIVNPGVIKTEMSESLEKKGVDVLVPLESKEACAKAIVKSGCRGDKYLAEPSWIRVLYWWKVLYPEVVEFCNYWAFFRRQATSIQSPQSKIA</sequence>
<keyword evidence="7" id="KW-1133">Transmembrane helix</keyword>
<dbReference type="Gramene" id="Manes.06G121800.1.v8.1">
    <property type="protein sequence ID" value="Manes.06G121800.1.v8.1.CDS"/>
    <property type="gene ID" value="Manes.06G121800.v8.1"/>
</dbReference>
<dbReference type="EMBL" id="CM004392">
    <property type="protein sequence ID" value="OAY47982.1"/>
    <property type="molecule type" value="Genomic_DNA"/>
</dbReference>
<keyword evidence="9" id="KW-1185">Reference proteome</keyword>
<evidence type="ECO:0000256" key="3">
    <source>
        <dbReference type="ARBA" id="ARBA00022857"/>
    </source>
</evidence>
<comment type="caution">
    <text evidence="8">The sequence shown here is derived from an EMBL/GenBank/DDBJ whole genome shotgun (WGS) entry which is preliminary data.</text>
</comment>
<dbReference type="GO" id="GO:0016020">
    <property type="term" value="C:membrane"/>
    <property type="evidence" value="ECO:0007669"/>
    <property type="project" value="UniProtKB-SubCell"/>
</dbReference>
<dbReference type="OrthoDB" id="47007at2759"/>
<comment type="subcellular location">
    <subcellularLocation>
        <location evidence="1">Membrane</location>
        <topology evidence="1">Single-pass type II membrane protein</topology>
    </subcellularLocation>
</comment>
<dbReference type="Pfam" id="PF00106">
    <property type="entry name" value="adh_short"/>
    <property type="match status" value="1"/>
</dbReference>
<protein>
    <submittedName>
        <fullName evidence="8">Uncharacterized protein</fullName>
    </submittedName>
</protein>
<organism evidence="8 9">
    <name type="scientific">Manihot esculenta</name>
    <name type="common">Cassava</name>
    <name type="synonym">Jatropha manihot</name>
    <dbReference type="NCBI Taxonomy" id="3983"/>
    <lineage>
        <taxon>Eukaryota</taxon>
        <taxon>Viridiplantae</taxon>
        <taxon>Streptophyta</taxon>
        <taxon>Embryophyta</taxon>
        <taxon>Tracheophyta</taxon>
        <taxon>Spermatophyta</taxon>
        <taxon>Magnoliopsida</taxon>
        <taxon>eudicotyledons</taxon>
        <taxon>Gunneridae</taxon>
        <taxon>Pentapetalae</taxon>
        <taxon>rosids</taxon>
        <taxon>fabids</taxon>
        <taxon>Malpighiales</taxon>
        <taxon>Euphorbiaceae</taxon>
        <taxon>Crotonoideae</taxon>
        <taxon>Manihoteae</taxon>
        <taxon>Manihot</taxon>
    </lineage>
</organism>
<dbReference type="InterPro" id="IPR036291">
    <property type="entry name" value="NAD(P)-bd_dom_sf"/>
</dbReference>
<evidence type="ECO:0000256" key="1">
    <source>
        <dbReference type="ARBA" id="ARBA00004606"/>
    </source>
</evidence>
<dbReference type="PRINTS" id="PR00080">
    <property type="entry name" value="SDRFAMILY"/>
</dbReference>
<accession>A0A2C9VRP2</accession>
<comment type="similarity">
    <text evidence="2 6">Belongs to the short-chain dehydrogenases/reductases (SDR) family.</text>
</comment>
<dbReference type="Gene3D" id="3.40.50.720">
    <property type="entry name" value="NAD(P)-binding Rossmann-like Domain"/>
    <property type="match status" value="1"/>
</dbReference>
<dbReference type="SUPFAM" id="SSF51735">
    <property type="entry name" value="NAD(P)-binding Rossmann-fold domains"/>
    <property type="match status" value="1"/>
</dbReference>
<gene>
    <name evidence="8" type="ORF">MANES_06G121800v8</name>
</gene>